<protein>
    <recommendedName>
        <fullName evidence="1">Endonuclease GajA/Old nuclease/RecF-like AAA domain-containing protein</fullName>
    </recommendedName>
</protein>
<dbReference type="OrthoDB" id="9792800at2"/>
<reference evidence="3" key="1">
    <citation type="submission" date="2017-05" db="EMBL/GenBank/DDBJ databases">
        <authorList>
            <person name="Sung H."/>
        </authorList>
    </citation>
    <scope>NUCLEOTIDE SEQUENCE [LARGE SCALE GENOMIC DNA]</scope>
    <source>
        <strain evidence="3">AR23208</strain>
    </source>
</reference>
<evidence type="ECO:0000313" key="3">
    <source>
        <dbReference type="Proteomes" id="UP000195437"/>
    </source>
</evidence>
<sequence>MPSELQKFDQKILLDVVKNYYSYLYIPVETSPSEILRIENREMQELMNKDILDEIDQILNQKKFSEGRRNISVIDYINSSLNKYIDSINEIIGSIDDKYAFKVEGTFKKNLTSVDVRKKILEAYFSIRTLKKERKEIHELSSGEQRIALIDIATAFLLESKGHRKNIVLAIDEPENSLHISRAFSQFERLQKLSDNNQILVTTHWYGSLPITDSGDLHHLETVDEKNIKIQSYKLNNYFEKRGKLPDDVMIKSYFELSSSVLSSMRADAANWIICEGSDDKKYLEYYLKDVENLKIFTVGGCGNVVKLYKYMYVPFSEKEENRAINGKVLCLIDTDDTMNIIDIPSETKSKKLKIARMQINTKDEVELVGLTNGGQHKPTEMEDCLEPKKFYQALEETINTHGTMEQRDAIGVFSFNDEVDVSVVKGEVSILKPNSIEALEQKKHIYSFVDDYRNKYLLADNYISTPYEDGMAPPDLFKVISDFFGKSDE</sequence>
<accession>A0A1Y0ILR8</accession>
<evidence type="ECO:0000259" key="1">
    <source>
        <dbReference type="Pfam" id="PF13175"/>
    </source>
</evidence>
<dbReference type="RefSeq" id="WP_087456837.1">
    <property type="nucleotide sequence ID" value="NZ_CP021434.1"/>
</dbReference>
<dbReference type="KEGG" id="tum:CBW65_10900"/>
<feature type="domain" description="Endonuclease GajA/Old nuclease/RecF-like AAA" evidence="1">
    <location>
        <begin position="40"/>
        <end position="204"/>
    </location>
</feature>
<dbReference type="SUPFAM" id="SSF52540">
    <property type="entry name" value="P-loop containing nucleoside triphosphate hydrolases"/>
    <property type="match status" value="1"/>
</dbReference>
<organism evidence="2 3">
    <name type="scientific">Tumebacillus avium</name>
    <dbReference type="NCBI Taxonomy" id="1903704"/>
    <lineage>
        <taxon>Bacteria</taxon>
        <taxon>Bacillati</taxon>
        <taxon>Bacillota</taxon>
        <taxon>Bacilli</taxon>
        <taxon>Bacillales</taxon>
        <taxon>Alicyclobacillaceae</taxon>
        <taxon>Tumebacillus</taxon>
    </lineage>
</organism>
<keyword evidence="3" id="KW-1185">Reference proteome</keyword>
<dbReference type="InterPro" id="IPR027417">
    <property type="entry name" value="P-loop_NTPase"/>
</dbReference>
<dbReference type="Proteomes" id="UP000195437">
    <property type="component" value="Chromosome"/>
</dbReference>
<dbReference type="PANTHER" id="PTHR43581">
    <property type="entry name" value="ATP/GTP PHOSPHATASE"/>
    <property type="match status" value="1"/>
</dbReference>
<dbReference type="Pfam" id="PF13175">
    <property type="entry name" value="AAA_15"/>
    <property type="match status" value="1"/>
</dbReference>
<proteinExistence type="predicted"/>
<evidence type="ECO:0000313" key="2">
    <source>
        <dbReference type="EMBL" id="ARU61457.1"/>
    </source>
</evidence>
<dbReference type="Gene3D" id="3.40.50.300">
    <property type="entry name" value="P-loop containing nucleotide triphosphate hydrolases"/>
    <property type="match status" value="1"/>
</dbReference>
<dbReference type="InterPro" id="IPR041685">
    <property type="entry name" value="AAA_GajA/Old/RecF-like"/>
</dbReference>
<dbReference type="PANTHER" id="PTHR43581:SF4">
    <property type="entry name" value="ATP_GTP PHOSPHATASE"/>
    <property type="match status" value="1"/>
</dbReference>
<dbReference type="AlphaFoldDB" id="A0A1Y0ILR8"/>
<gene>
    <name evidence="2" type="ORF">CBW65_10900</name>
</gene>
<dbReference type="EMBL" id="CP021434">
    <property type="protein sequence ID" value="ARU61457.1"/>
    <property type="molecule type" value="Genomic_DNA"/>
</dbReference>
<name>A0A1Y0ILR8_9BACL</name>
<dbReference type="InterPro" id="IPR051396">
    <property type="entry name" value="Bact_Antivir_Def_Nuclease"/>
</dbReference>